<dbReference type="GO" id="GO:0006352">
    <property type="term" value="P:DNA-templated transcription initiation"/>
    <property type="evidence" value="ECO:0007669"/>
    <property type="project" value="InterPro"/>
</dbReference>
<evidence type="ECO:0000256" key="1">
    <source>
        <dbReference type="ARBA" id="ARBA00008798"/>
    </source>
</evidence>
<dbReference type="RefSeq" id="WP_133528011.1">
    <property type="nucleotide sequence ID" value="NZ_SNXO01000008.1"/>
</dbReference>
<keyword evidence="12" id="KW-1185">Reference proteome</keyword>
<comment type="caution">
    <text evidence="11">The sequence shown here is derived from an EMBL/GenBank/DDBJ whole genome shotgun (WGS) entry which is preliminary data.</text>
</comment>
<dbReference type="GO" id="GO:0016779">
    <property type="term" value="F:nucleotidyltransferase activity"/>
    <property type="evidence" value="ECO:0007669"/>
    <property type="project" value="UniProtKB-KW"/>
</dbReference>
<dbReference type="InterPro" id="IPR038709">
    <property type="entry name" value="RpoN_core-bd_sf"/>
</dbReference>
<dbReference type="InterPro" id="IPR000394">
    <property type="entry name" value="RNA_pol_sigma_54"/>
</dbReference>
<dbReference type="Pfam" id="PF00309">
    <property type="entry name" value="Sigma54_AID"/>
    <property type="match status" value="1"/>
</dbReference>
<dbReference type="PROSITE" id="PS50044">
    <property type="entry name" value="SIGMA54_3"/>
    <property type="match status" value="1"/>
</dbReference>
<evidence type="ECO:0000259" key="10">
    <source>
        <dbReference type="Pfam" id="PF04963"/>
    </source>
</evidence>
<dbReference type="OrthoDB" id="9814402at2"/>
<dbReference type="AlphaFoldDB" id="A0A4R6Q7L6"/>
<feature type="domain" description="RNA polymerase sigma factor 54 core-binding" evidence="10">
    <location>
        <begin position="97"/>
        <end position="286"/>
    </location>
</feature>
<keyword evidence="6" id="KW-0731">Sigma factor</keyword>
<proteinExistence type="inferred from homology"/>
<dbReference type="GO" id="GO:0000428">
    <property type="term" value="C:DNA-directed RNA polymerase complex"/>
    <property type="evidence" value="ECO:0007669"/>
    <property type="project" value="UniProtKB-KW"/>
</dbReference>
<dbReference type="PANTHER" id="PTHR32248:SF4">
    <property type="entry name" value="RNA POLYMERASE SIGMA-54 FACTOR"/>
    <property type="match status" value="1"/>
</dbReference>
<evidence type="ECO:0000256" key="5">
    <source>
        <dbReference type="ARBA" id="ARBA00023015"/>
    </source>
</evidence>
<dbReference type="Gene3D" id="1.10.10.60">
    <property type="entry name" value="Homeodomain-like"/>
    <property type="match status" value="1"/>
</dbReference>
<evidence type="ECO:0000256" key="3">
    <source>
        <dbReference type="ARBA" id="ARBA00022679"/>
    </source>
</evidence>
<accession>A0A4R6Q7L6</accession>
<dbReference type="Gene3D" id="1.10.10.1330">
    <property type="entry name" value="RNA polymerase sigma-54 factor, core-binding domain"/>
    <property type="match status" value="1"/>
</dbReference>
<evidence type="ECO:0000259" key="9">
    <source>
        <dbReference type="Pfam" id="PF04552"/>
    </source>
</evidence>
<dbReference type="NCBIfam" id="TIGR02395">
    <property type="entry name" value="rpoN_sigma"/>
    <property type="match status" value="1"/>
</dbReference>
<evidence type="ECO:0000256" key="2">
    <source>
        <dbReference type="ARBA" id="ARBA00022478"/>
    </source>
</evidence>
<evidence type="ECO:0000313" key="11">
    <source>
        <dbReference type="EMBL" id="TDP58080.1"/>
    </source>
</evidence>
<keyword evidence="4" id="KW-0548">Nucleotidyltransferase</keyword>
<dbReference type="PANTHER" id="PTHR32248">
    <property type="entry name" value="RNA POLYMERASE SIGMA-54 FACTOR"/>
    <property type="match status" value="1"/>
</dbReference>
<dbReference type="Pfam" id="PF04963">
    <property type="entry name" value="Sigma54_CBD"/>
    <property type="match status" value="1"/>
</dbReference>
<keyword evidence="2" id="KW-0240">DNA-directed RNA polymerase</keyword>
<dbReference type="Proteomes" id="UP000295500">
    <property type="component" value="Unassembled WGS sequence"/>
</dbReference>
<dbReference type="InterPro" id="IPR007634">
    <property type="entry name" value="RNA_pol_sigma_54_DNA-bd"/>
</dbReference>
<evidence type="ECO:0000256" key="6">
    <source>
        <dbReference type="ARBA" id="ARBA00023082"/>
    </source>
</evidence>
<dbReference type="Pfam" id="PF04552">
    <property type="entry name" value="Sigma54_DBD"/>
    <property type="match status" value="1"/>
</dbReference>
<keyword evidence="7" id="KW-0238">DNA-binding</keyword>
<dbReference type="PROSITE" id="PS00718">
    <property type="entry name" value="SIGMA54_2"/>
    <property type="match status" value="1"/>
</dbReference>
<comment type="similarity">
    <text evidence="1">Belongs to the sigma-54 factor family.</text>
</comment>
<dbReference type="PIRSF" id="PIRSF000774">
    <property type="entry name" value="RpoN"/>
    <property type="match status" value="1"/>
</dbReference>
<protein>
    <submittedName>
        <fullName evidence="11">RNA polymerase RpoN-/SigL-like sigma 54 subunit</fullName>
    </submittedName>
</protein>
<feature type="domain" description="RNA polymerase sigma factor 54 DNA-binding" evidence="9">
    <location>
        <begin position="301"/>
        <end position="459"/>
    </location>
</feature>
<organism evidence="11 12">
    <name type="scientific">Aminicella lysinilytica</name>
    <dbReference type="NCBI Taxonomy" id="433323"/>
    <lineage>
        <taxon>Bacteria</taxon>
        <taxon>Bacillati</taxon>
        <taxon>Bacillota</taxon>
        <taxon>Clostridia</taxon>
        <taxon>Peptostreptococcales</taxon>
        <taxon>Anaerovoracaceae</taxon>
        <taxon>Aminicella</taxon>
    </lineage>
</organism>
<keyword evidence="5" id="KW-0805">Transcription regulation</keyword>
<keyword evidence="8" id="KW-0804">Transcription</keyword>
<evidence type="ECO:0000256" key="4">
    <source>
        <dbReference type="ARBA" id="ARBA00022695"/>
    </source>
</evidence>
<gene>
    <name evidence="11" type="ORF">EV211_10825</name>
</gene>
<name>A0A4R6Q7L6_9FIRM</name>
<dbReference type="GO" id="GO:0001216">
    <property type="term" value="F:DNA-binding transcription activator activity"/>
    <property type="evidence" value="ECO:0007669"/>
    <property type="project" value="InterPro"/>
</dbReference>
<keyword evidence="3" id="KW-0808">Transferase</keyword>
<dbReference type="GO" id="GO:0016987">
    <property type="term" value="F:sigma factor activity"/>
    <property type="evidence" value="ECO:0007669"/>
    <property type="project" value="UniProtKB-KW"/>
</dbReference>
<evidence type="ECO:0000256" key="8">
    <source>
        <dbReference type="ARBA" id="ARBA00023163"/>
    </source>
</evidence>
<evidence type="ECO:0000313" key="12">
    <source>
        <dbReference type="Proteomes" id="UP000295500"/>
    </source>
</evidence>
<dbReference type="InterPro" id="IPR007046">
    <property type="entry name" value="RNA_pol_sigma_54_core-bd"/>
</dbReference>
<dbReference type="GO" id="GO:0003677">
    <property type="term" value="F:DNA binding"/>
    <property type="evidence" value="ECO:0007669"/>
    <property type="project" value="UniProtKB-KW"/>
</dbReference>
<evidence type="ECO:0000256" key="7">
    <source>
        <dbReference type="ARBA" id="ARBA00023125"/>
    </source>
</evidence>
<dbReference type="EMBL" id="SNXO01000008">
    <property type="protein sequence ID" value="TDP58080.1"/>
    <property type="molecule type" value="Genomic_DNA"/>
</dbReference>
<reference evidence="11 12" key="1">
    <citation type="submission" date="2019-03" db="EMBL/GenBank/DDBJ databases">
        <title>Genomic Encyclopedia of Type Strains, Phase IV (KMG-IV): sequencing the most valuable type-strain genomes for metagenomic binning, comparative biology and taxonomic classification.</title>
        <authorList>
            <person name="Goeker M."/>
        </authorList>
    </citation>
    <scope>NUCLEOTIDE SEQUENCE [LARGE SCALE GENOMIC DNA]</scope>
    <source>
        <strain evidence="11 12">DSM 28287</strain>
    </source>
</reference>
<sequence length="460" mass="52261">MKLGYELTIEQTQKLSMTPELIQAIKILQLSNIDLSDYVQNELLENPILEEDKSAGDDDSEPVAVEVDIRDKIVEDDYDDGNYRQWENSPDHEDYSFEQYTSAELTLQDFLSEQMQLSSLKGLDKEIGNYIVDAIDDNGYLTVTNEEIMKEFNVDDDRVEKVIAYVHTMEPCGVGARNLAECLEIQLATRGILTEEIEYILENMLQDVADNKIGFIAKTVGLRNDQVQAIIDLIRTLEPKPGRQFANGGESTKYVVPDVTLEKINGEYIVSSNDSSIPKLMVSSYYSQLSQKAKSDEELNKYLVSRFNSATWLIRSIEQRKQTIFNVASAIVHYQIDFFDKGEKFIKTLTLKQIADELSIHESTVSRAINGKYIQSPRGVFELKYFFSSGVPSGDGEGLSSNSVKSMIKDIIDSEDRKKPFSDHDIVEMLGEKEIVISRRTVAKYREGMGIQSSSKRRRY</sequence>
<dbReference type="PRINTS" id="PR00045">
    <property type="entry name" value="SIGMA54FCT"/>
</dbReference>